<evidence type="ECO:0000313" key="1">
    <source>
        <dbReference type="EMBL" id="KAA8548846.1"/>
    </source>
</evidence>
<reference evidence="1 2" key="1">
    <citation type="submission" date="2019-09" db="EMBL/GenBank/DDBJ databases">
        <title>A chromosome-level genome assembly of the Chinese tupelo Nyssa sinensis.</title>
        <authorList>
            <person name="Yang X."/>
            <person name="Kang M."/>
            <person name="Yang Y."/>
            <person name="Xiong H."/>
            <person name="Wang M."/>
            <person name="Zhang Z."/>
            <person name="Wang Z."/>
            <person name="Wu H."/>
            <person name="Ma T."/>
            <person name="Liu J."/>
            <person name="Xi Z."/>
        </authorList>
    </citation>
    <scope>NUCLEOTIDE SEQUENCE [LARGE SCALE GENOMIC DNA]</scope>
    <source>
        <strain evidence="1">J267</strain>
        <tissue evidence="1">Leaf</tissue>
    </source>
</reference>
<organism evidence="1 2">
    <name type="scientific">Nyssa sinensis</name>
    <dbReference type="NCBI Taxonomy" id="561372"/>
    <lineage>
        <taxon>Eukaryota</taxon>
        <taxon>Viridiplantae</taxon>
        <taxon>Streptophyta</taxon>
        <taxon>Embryophyta</taxon>
        <taxon>Tracheophyta</taxon>
        <taxon>Spermatophyta</taxon>
        <taxon>Magnoliopsida</taxon>
        <taxon>eudicotyledons</taxon>
        <taxon>Gunneridae</taxon>
        <taxon>Pentapetalae</taxon>
        <taxon>asterids</taxon>
        <taxon>Cornales</taxon>
        <taxon>Nyssaceae</taxon>
        <taxon>Nyssa</taxon>
    </lineage>
</organism>
<evidence type="ECO:0000313" key="2">
    <source>
        <dbReference type="Proteomes" id="UP000325577"/>
    </source>
</evidence>
<keyword evidence="2" id="KW-1185">Reference proteome</keyword>
<gene>
    <name evidence="1" type="ORF">F0562_000530</name>
</gene>
<dbReference type="OrthoDB" id="1750015at2759"/>
<sequence>MYSPDLRSGWGIHVVQEIDAVTTTSTIFSPSLAGRRRKTQSVETTSRRTAPLVVTVSSRQGSSTLILVINYETCEGLAAMSPLVEAEKVENPKFK</sequence>
<accession>A0A5J5C1N7</accession>
<dbReference type="EMBL" id="CM018031">
    <property type="protein sequence ID" value="KAA8548846.1"/>
    <property type="molecule type" value="Genomic_DNA"/>
</dbReference>
<dbReference type="AlphaFoldDB" id="A0A5J5C1N7"/>
<proteinExistence type="predicted"/>
<dbReference type="Proteomes" id="UP000325577">
    <property type="component" value="Linkage Group LG0"/>
</dbReference>
<protein>
    <submittedName>
        <fullName evidence="1">Uncharacterized protein</fullName>
    </submittedName>
</protein>
<name>A0A5J5C1N7_9ASTE</name>